<keyword evidence="7 8" id="KW-0472">Membrane</keyword>
<keyword evidence="11" id="KW-1185">Reference proteome</keyword>
<dbReference type="GO" id="GO:0022857">
    <property type="term" value="F:transmembrane transporter activity"/>
    <property type="evidence" value="ECO:0007669"/>
    <property type="project" value="InterPro"/>
</dbReference>
<feature type="transmembrane region" description="Helical" evidence="8">
    <location>
        <begin position="379"/>
        <end position="398"/>
    </location>
</feature>
<evidence type="ECO:0000256" key="3">
    <source>
        <dbReference type="ARBA" id="ARBA00007520"/>
    </source>
</evidence>
<accession>A0A285SQM6</accession>
<feature type="transmembrane region" description="Helical" evidence="8">
    <location>
        <begin position="346"/>
        <end position="367"/>
    </location>
</feature>
<feature type="transmembrane region" description="Helical" evidence="8">
    <location>
        <begin position="284"/>
        <end position="313"/>
    </location>
</feature>
<feature type="domain" description="Major facilitator superfamily (MFS) profile" evidence="9">
    <location>
        <begin position="8"/>
        <end position="403"/>
    </location>
</feature>
<dbReference type="PRINTS" id="PR01035">
    <property type="entry name" value="TCRTETA"/>
</dbReference>
<organism evidence="10 11">
    <name type="scientific">Rhodobacter maris</name>
    <dbReference type="NCBI Taxonomy" id="446682"/>
    <lineage>
        <taxon>Bacteria</taxon>
        <taxon>Pseudomonadati</taxon>
        <taxon>Pseudomonadota</taxon>
        <taxon>Alphaproteobacteria</taxon>
        <taxon>Rhodobacterales</taxon>
        <taxon>Rhodobacter group</taxon>
        <taxon>Rhodobacter</taxon>
    </lineage>
</organism>
<evidence type="ECO:0000256" key="8">
    <source>
        <dbReference type="SAM" id="Phobius"/>
    </source>
</evidence>
<evidence type="ECO:0000256" key="2">
    <source>
        <dbReference type="ARBA" id="ARBA00004141"/>
    </source>
</evidence>
<comment type="function">
    <text evidence="1">Resistance to tetracycline by an active tetracycline efflux. This is an energy-dependent process that decreases the accumulation of the antibiotic in whole cells. This protein functions as a metal-tetracycline/H(+) antiporter.</text>
</comment>
<dbReference type="RefSeq" id="WP_097070454.1">
    <property type="nucleotide sequence ID" value="NZ_OBMT01000008.1"/>
</dbReference>
<feature type="transmembrane region" description="Helical" evidence="8">
    <location>
        <begin position="165"/>
        <end position="185"/>
    </location>
</feature>
<evidence type="ECO:0000259" key="9">
    <source>
        <dbReference type="PROSITE" id="PS50850"/>
    </source>
</evidence>
<dbReference type="EMBL" id="OBMT01000008">
    <property type="protein sequence ID" value="SOC10439.1"/>
    <property type="molecule type" value="Genomic_DNA"/>
</dbReference>
<sequence length="405" mass="42020">MAELPPRAIVFILLVVFLDMAGLGLIVPVVPRLIEEVGGVALSDAVKVGGALYASYALAQFIAAPLMGVLSDRFGRRPLLLLALGGLCIDYLLYALAPSLGWLFAARLVAGICGATPVIAHAYVADVTAPERRARVFGWLGAALGLGFVLGPALGGLLGTFGPRVPFWAAAGLAGANLIWGFFALPETLAPEKRRRPHWREANPFGMFAVFARARGVLPLVAVITLYTFGSAVYPAIWSFWGIAKFGWSEAVIGLTLAGFGLVWALAQGLLTGPVVARIGERRAVLLGLIVAGLVATGYGFAGGLGAVIVLLLFHGPEGFAQPSLAAMMSRAVAESEQGALQGGLAAVESLATLAGTLFFAGLFGYFLSDAAPVQSPDVAFFVAAAVLVAAGALFACLRRRDDDG</sequence>
<feature type="transmembrane region" description="Helical" evidence="8">
    <location>
        <begin position="50"/>
        <end position="70"/>
    </location>
</feature>
<evidence type="ECO:0000256" key="7">
    <source>
        <dbReference type="ARBA" id="ARBA00023136"/>
    </source>
</evidence>
<dbReference type="InterPro" id="IPR020846">
    <property type="entry name" value="MFS_dom"/>
</dbReference>
<name>A0A285SQM6_9RHOB</name>
<feature type="transmembrane region" description="Helical" evidence="8">
    <location>
        <begin position="253"/>
        <end position="277"/>
    </location>
</feature>
<reference evidence="11" key="1">
    <citation type="submission" date="2017-08" db="EMBL/GenBank/DDBJ databases">
        <authorList>
            <person name="Varghese N."/>
            <person name="Submissions S."/>
        </authorList>
    </citation>
    <scope>NUCLEOTIDE SEQUENCE [LARGE SCALE GENOMIC DNA]</scope>
    <source>
        <strain evidence="11">JA276</strain>
    </source>
</reference>
<keyword evidence="5 8" id="KW-0812">Transmembrane</keyword>
<protein>
    <submittedName>
        <fullName evidence="10">DHA1 family tetracycline resistance protein-like MFS transporter</fullName>
    </submittedName>
</protein>
<dbReference type="InterPro" id="IPR001958">
    <property type="entry name" value="Tet-R_TetA/multi-R_MdtG-like"/>
</dbReference>
<dbReference type="Pfam" id="PF07690">
    <property type="entry name" value="MFS_1"/>
    <property type="match status" value="1"/>
</dbReference>
<evidence type="ECO:0000256" key="5">
    <source>
        <dbReference type="ARBA" id="ARBA00022692"/>
    </source>
</evidence>
<dbReference type="PROSITE" id="PS00216">
    <property type="entry name" value="SUGAR_TRANSPORT_1"/>
    <property type="match status" value="1"/>
</dbReference>
<evidence type="ECO:0000256" key="4">
    <source>
        <dbReference type="ARBA" id="ARBA00022448"/>
    </source>
</evidence>
<gene>
    <name evidence="10" type="ORF">SAMN05877831_10867</name>
</gene>
<proteinExistence type="inferred from homology"/>
<feature type="transmembrane region" description="Helical" evidence="8">
    <location>
        <begin position="9"/>
        <end position="30"/>
    </location>
</feature>
<dbReference type="InterPro" id="IPR005829">
    <property type="entry name" value="Sugar_transporter_CS"/>
</dbReference>
<dbReference type="SUPFAM" id="SSF103473">
    <property type="entry name" value="MFS general substrate transporter"/>
    <property type="match status" value="1"/>
</dbReference>
<feature type="transmembrane region" description="Helical" evidence="8">
    <location>
        <begin position="136"/>
        <end position="159"/>
    </location>
</feature>
<dbReference type="AlphaFoldDB" id="A0A285SQM6"/>
<dbReference type="GO" id="GO:0016020">
    <property type="term" value="C:membrane"/>
    <property type="evidence" value="ECO:0007669"/>
    <property type="project" value="UniProtKB-SubCell"/>
</dbReference>
<feature type="transmembrane region" description="Helical" evidence="8">
    <location>
        <begin position="217"/>
        <end position="241"/>
    </location>
</feature>
<dbReference type="OrthoDB" id="9764259at2"/>
<evidence type="ECO:0000313" key="10">
    <source>
        <dbReference type="EMBL" id="SOC10439.1"/>
    </source>
</evidence>
<dbReference type="InterPro" id="IPR011701">
    <property type="entry name" value="MFS"/>
</dbReference>
<evidence type="ECO:0000256" key="1">
    <source>
        <dbReference type="ARBA" id="ARBA00003279"/>
    </source>
</evidence>
<dbReference type="PROSITE" id="PS50850">
    <property type="entry name" value="MFS"/>
    <property type="match status" value="1"/>
</dbReference>
<keyword evidence="6 8" id="KW-1133">Transmembrane helix</keyword>
<dbReference type="InterPro" id="IPR036259">
    <property type="entry name" value="MFS_trans_sf"/>
</dbReference>
<feature type="transmembrane region" description="Helical" evidence="8">
    <location>
        <begin position="79"/>
        <end position="97"/>
    </location>
</feature>
<comment type="subcellular location">
    <subcellularLocation>
        <location evidence="2">Membrane</location>
        <topology evidence="2">Multi-pass membrane protein</topology>
    </subcellularLocation>
</comment>
<evidence type="ECO:0000313" key="11">
    <source>
        <dbReference type="Proteomes" id="UP000219111"/>
    </source>
</evidence>
<dbReference type="PANTHER" id="PTHR23504:SF15">
    <property type="entry name" value="MAJOR FACILITATOR SUPERFAMILY (MFS) PROFILE DOMAIN-CONTAINING PROTEIN"/>
    <property type="match status" value="1"/>
</dbReference>
<dbReference type="Gene3D" id="1.20.1250.20">
    <property type="entry name" value="MFS general substrate transporter like domains"/>
    <property type="match status" value="1"/>
</dbReference>
<dbReference type="PANTHER" id="PTHR23504">
    <property type="entry name" value="MAJOR FACILITATOR SUPERFAMILY DOMAIN-CONTAINING PROTEIN 10"/>
    <property type="match status" value="1"/>
</dbReference>
<evidence type="ECO:0000256" key="6">
    <source>
        <dbReference type="ARBA" id="ARBA00022989"/>
    </source>
</evidence>
<dbReference type="Proteomes" id="UP000219111">
    <property type="component" value="Unassembled WGS sequence"/>
</dbReference>
<keyword evidence="4" id="KW-0813">Transport</keyword>
<comment type="similarity">
    <text evidence="3">Belongs to the major facilitator superfamily. TCR/Tet family.</text>
</comment>
<feature type="transmembrane region" description="Helical" evidence="8">
    <location>
        <begin position="103"/>
        <end position="124"/>
    </location>
</feature>